<dbReference type="HOGENOM" id="CLU_3213221_0_0_12"/>
<dbReference type="EC" id="2.1.1.72" evidence="1"/>
<keyword evidence="1" id="KW-0614">Plasmid</keyword>
<accession>W5SFS8</accession>
<dbReference type="AlphaFoldDB" id="W5SFS8"/>
<protein>
    <submittedName>
        <fullName evidence="1">Adenine-specific methyltransferase</fullName>
        <ecNumber evidence="1">2.1.1.72</ecNumber>
    </submittedName>
</protein>
<evidence type="ECO:0000313" key="1">
    <source>
        <dbReference type="EMBL" id="AHH05745.1"/>
    </source>
</evidence>
<keyword evidence="1" id="KW-0489">Methyltransferase</keyword>
<dbReference type="EMBL" id="CP004233">
    <property type="protein sequence ID" value="AHH05745.1"/>
    <property type="molecule type" value="Genomic_DNA"/>
</dbReference>
<dbReference type="GO" id="GO:0009007">
    <property type="term" value="F:site-specific DNA-methyltransferase (adenine-specific) activity"/>
    <property type="evidence" value="ECO:0007669"/>
    <property type="project" value="UniProtKB-EC"/>
</dbReference>
<name>W5SFS8_9SPIR</name>
<reference evidence="1" key="1">
    <citation type="submission" date="2013-02" db="EMBL/GenBank/DDBJ databases">
        <title>Comparative genomics of Borrelia species.</title>
        <authorList>
            <person name="Schwan T.G."/>
            <person name="Raffel S.J."/>
            <person name="Porcella S.F."/>
        </authorList>
    </citation>
    <scope>NUCLEOTIDE SEQUENCE</scope>
    <source>
        <strain evidence="1">FR64b</strain>
        <plasmid evidence="1">unnamed</plasmid>
    </source>
</reference>
<proteinExistence type="predicted"/>
<geneLocation type="plasmid" evidence="1">
    <name>unnamed</name>
</geneLocation>
<organism evidence="1">
    <name type="scientific">Borrelia miyamotoi FR64b</name>
    <dbReference type="NCBI Taxonomy" id="1292392"/>
    <lineage>
        <taxon>Bacteria</taxon>
        <taxon>Pseudomonadati</taxon>
        <taxon>Spirochaetota</taxon>
        <taxon>Spirochaetia</taxon>
        <taxon>Spirochaetales</taxon>
        <taxon>Borreliaceae</taxon>
        <taxon>Borrelia</taxon>
    </lineage>
</organism>
<sequence length="44" mass="5232">MEYLEKVIRVIYYTIDIKEQIDLIIYNLEEFGYDAELSSVTLAN</sequence>
<gene>
    <name evidence="1" type="ORF">BOM_1202</name>
</gene>
<dbReference type="GO" id="GO:0032259">
    <property type="term" value="P:methylation"/>
    <property type="evidence" value="ECO:0007669"/>
    <property type="project" value="UniProtKB-KW"/>
</dbReference>
<keyword evidence="1" id="KW-0808">Transferase</keyword>